<keyword evidence="2" id="KW-1185">Reference proteome</keyword>
<evidence type="ECO:0000313" key="1">
    <source>
        <dbReference type="EMBL" id="KAF2475944.1"/>
    </source>
</evidence>
<protein>
    <submittedName>
        <fullName evidence="1">Uncharacterized protein</fullName>
    </submittedName>
</protein>
<sequence>ALFSGPHRISALVGDYKTVLIVTSSSGIVAQLLYLKQLIYRYNACKGRKNILKDYKKRQRSELQDQLKDLVRTYLDNQMRLLELEYQPA</sequence>
<reference evidence="1" key="1">
    <citation type="journal article" date="2020" name="Stud. Mycol.">
        <title>101 Dothideomycetes genomes: a test case for predicting lifestyles and emergence of pathogens.</title>
        <authorList>
            <person name="Haridas S."/>
            <person name="Albert R."/>
            <person name="Binder M."/>
            <person name="Bloem J."/>
            <person name="Labutti K."/>
            <person name="Salamov A."/>
            <person name="Andreopoulos B."/>
            <person name="Baker S."/>
            <person name="Barry K."/>
            <person name="Bills G."/>
            <person name="Bluhm B."/>
            <person name="Cannon C."/>
            <person name="Castanera R."/>
            <person name="Culley D."/>
            <person name="Daum C."/>
            <person name="Ezra D."/>
            <person name="Gonzalez J."/>
            <person name="Henrissat B."/>
            <person name="Kuo A."/>
            <person name="Liang C."/>
            <person name="Lipzen A."/>
            <person name="Lutzoni F."/>
            <person name="Magnuson J."/>
            <person name="Mondo S."/>
            <person name="Nolan M."/>
            <person name="Ohm R."/>
            <person name="Pangilinan J."/>
            <person name="Park H.-J."/>
            <person name="Ramirez L."/>
            <person name="Alfaro M."/>
            <person name="Sun H."/>
            <person name="Tritt A."/>
            <person name="Yoshinaga Y."/>
            <person name="Zwiers L.-H."/>
            <person name="Turgeon B."/>
            <person name="Goodwin S."/>
            <person name="Spatafora J."/>
            <person name="Crous P."/>
            <person name="Grigoriev I."/>
        </authorList>
    </citation>
    <scope>NUCLEOTIDE SEQUENCE</scope>
    <source>
        <strain evidence="1">ATCC 200398</strain>
    </source>
</reference>
<dbReference type="Proteomes" id="UP000799755">
    <property type="component" value="Unassembled WGS sequence"/>
</dbReference>
<accession>A0ACB6R9L3</accession>
<dbReference type="EMBL" id="MU003495">
    <property type="protein sequence ID" value="KAF2475944.1"/>
    <property type="molecule type" value="Genomic_DNA"/>
</dbReference>
<gene>
    <name evidence="1" type="ORF">BDR25DRAFT_211616</name>
</gene>
<comment type="caution">
    <text evidence="1">The sequence shown here is derived from an EMBL/GenBank/DDBJ whole genome shotgun (WGS) entry which is preliminary data.</text>
</comment>
<feature type="non-terminal residue" evidence="1">
    <location>
        <position position="1"/>
    </location>
</feature>
<name>A0ACB6R9L3_9PLEO</name>
<evidence type="ECO:0000313" key="2">
    <source>
        <dbReference type="Proteomes" id="UP000799755"/>
    </source>
</evidence>
<organism evidence="1 2">
    <name type="scientific">Lindgomyces ingoldianus</name>
    <dbReference type="NCBI Taxonomy" id="673940"/>
    <lineage>
        <taxon>Eukaryota</taxon>
        <taxon>Fungi</taxon>
        <taxon>Dikarya</taxon>
        <taxon>Ascomycota</taxon>
        <taxon>Pezizomycotina</taxon>
        <taxon>Dothideomycetes</taxon>
        <taxon>Pleosporomycetidae</taxon>
        <taxon>Pleosporales</taxon>
        <taxon>Lindgomycetaceae</taxon>
        <taxon>Lindgomyces</taxon>
    </lineage>
</organism>
<proteinExistence type="predicted"/>